<dbReference type="RefSeq" id="XP_005838029.1">
    <property type="nucleotide sequence ID" value="XM_005837972.1"/>
</dbReference>
<reference evidence="1 3" key="1">
    <citation type="journal article" date="2012" name="Nature">
        <title>Algal genomes reveal evolutionary mosaicism and the fate of nucleomorphs.</title>
        <authorList>
            <consortium name="DOE Joint Genome Institute"/>
            <person name="Curtis B.A."/>
            <person name="Tanifuji G."/>
            <person name="Burki F."/>
            <person name="Gruber A."/>
            <person name="Irimia M."/>
            <person name="Maruyama S."/>
            <person name="Arias M.C."/>
            <person name="Ball S.G."/>
            <person name="Gile G.H."/>
            <person name="Hirakawa Y."/>
            <person name="Hopkins J.F."/>
            <person name="Kuo A."/>
            <person name="Rensing S.A."/>
            <person name="Schmutz J."/>
            <person name="Symeonidi A."/>
            <person name="Elias M."/>
            <person name="Eveleigh R.J."/>
            <person name="Herman E.K."/>
            <person name="Klute M.J."/>
            <person name="Nakayama T."/>
            <person name="Obornik M."/>
            <person name="Reyes-Prieto A."/>
            <person name="Armbrust E.V."/>
            <person name="Aves S.J."/>
            <person name="Beiko R.G."/>
            <person name="Coutinho P."/>
            <person name="Dacks J.B."/>
            <person name="Durnford D.G."/>
            <person name="Fast N.M."/>
            <person name="Green B.R."/>
            <person name="Grisdale C.J."/>
            <person name="Hempel F."/>
            <person name="Henrissat B."/>
            <person name="Hoppner M.P."/>
            <person name="Ishida K."/>
            <person name="Kim E."/>
            <person name="Koreny L."/>
            <person name="Kroth P.G."/>
            <person name="Liu Y."/>
            <person name="Malik S.B."/>
            <person name="Maier U.G."/>
            <person name="McRose D."/>
            <person name="Mock T."/>
            <person name="Neilson J.A."/>
            <person name="Onodera N.T."/>
            <person name="Poole A.M."/>
            <person name="Pritham E.J."/>
            <person name="Richards T.A."/>
            <person name="Rocap G."/>
            <person name="Roy S.W."/>
            <person name="Sarai C."/>
            <person name="Schaack S."/>
            <person name="Shirato S."/>
            <person name="Slamovits C.H."/>
            <person name="Spencer D.F."/>
            <person name="Suzuki S."/>
            <person name="Worden A.Z."/>
            <person name="Zauner S."/>
            <person name="Barry K."/>
            <person name="Bell C."/>
            <person name="Bharti A.K."/>
            <person name="Crow J.A."/>
            <person name="Grimwood J."/>
            <person name="Kramer R."/>
            <person name="Lindquist E."/>
            <person name="Lucas S."/>
            <person name="Salamov A."/>
            <person name="McFadden G.I."/>
            <person name="Lane C.E."/>
            <person name="Keeling P.J."/>
            <person name="Gray M.W."/>
            <person name="Grigoriev I.V."/>
            <person name="Archibald J.M."/>
        </authorList>
    </citation>
    <scope>NUCLEOTIDE SEQUENCE</scope>
    <source>
        <strain evidence="1 3">CCMP2712</strain>
    </source>
</reference>
<reference evidence="3" key="2">
    <citation type="submission" date="2012-11" db="EMBL/GenBank/DDBJ databases">
        <authorList>
            <person name="Kuo A."/>
            <person name="Curtis B.A."/>
            <person name="Tanifuji G."/>
            <person name="Burki F."/>
            <person name="Gruber A."/>
            <person name="Irimia M."/>
            <person name="Maruyama S."/>
            <person name="Arias M.C."/>
            <person name="Ball S.G."/>
            <person name="Gile G.H."/>
            <person name="Hirakawa Y."/>
            <person name="Hopkins J.F."/>
            <person name="Rensing S.A."/>
            <person name="Schmutz J."/>
            <person name="Symeonidi A."/>
            <person name="Elias M."/>
            <person name="Eveleigh R.J."/>
            <person name="Herman E.K."/>
            <person name="Klute M.J."/>
            <person name="Nakayama T."/>
            <person name="Obornik M."/>
            <person name="Reyes-Prieto A."/>
            <person name="Armbrust E.V."/>
            <person name="Aves S.J."/>
            <person name="Beiko R.G."/>
            <person name="Coutinho P."/>
            <person name="Dacks J.B."/>
            <person name="Durnford D.G."/>
            <person name="Fast N.M."/>
            <person name="Green B.R."/>
            <person name="Grisdale C."/>
            <person name="Hempe F."/>
            <person name="Henrissat B."/>
            <person name="Hoppner M.P."/>
            <person name="Ishida K.-I."/>
            <person name="Kim E."/>
            <person name="Koreny L."/>
            <person name="Kroth P.G."/>
            <person name="Liu Y."/>
            <person name="Malik S.-B."/>
            <person name="Maier U.G."/>
            <person name="McRose D."/>
            <person name="Mock T."/>
            <person name="Neilson J.A."/>
            <person name="Onodera N.T."/>
            <person name="Poole A.M."/>
            <person name="Pritham E.J."/>
            <person name="Richards T.A."/>
            <person name="Rocap G."/>
            <person name="Roy S.W."/>
            <person name="Sarai C."/>
            <person name="Schaack S."/>
            <person name="Shirato S."/>
            <person name="Slamovits C.H."/>
            <person name="Spencer D.F."/>
            <person name="Suzuki S."/>
            <person name="Worden A.Z."/>
            <person name="Zauner S."/>
            <person name="Barry K."/>
            <person name="Bell C."/>
            <person name="Bharti A.K."/>
            <person name="Crow J.A."/>
            <person name="Grimwood J."/>
            <person name="Kramer R."/>
            <person name="Lindquist E."/>
            <person name="Lucas S."/>
            <person name="Salamov A."/>
            <person name="McFadden G.I."/>
            <person name="Lane C.E."/>
            <person name="Keeling P.J."/>
            <person name="Gray M.W."/>
            <person name="Grigoriev I.V."/>
            <person name="Archibald J.M."/>
        </authorList>
    </citation>
    <scope>NUCLEOTIDE SEQUENCE</scope>
    <source>
        <strain evidence="3">CCMP2712</strain>
    </source>
</reference>
<accession>L1JRV7</accession>
<protein>
    <submittedName>
        <fullName evidence="1 2">Uncharacterized protein</fullName>
    </submittedName>
</protein>
<dbReference type="AlphaFoldDB" id="L1JRV7"/>
<proteinExistence type="predicted"/>
<evidence type="ECO:0000313" key="3">
    <source>
        <dbReference type="Proteomes" id="UP000011087"/>
    </source>
</evidence>
<dbReference type="GeneID" id="17308006"/>
<dbReference type="PaxDb" id="55529-EKX51049"/>
<keyword evidence="3" id="KW-1185">Reference proteome</keyword>
<dbReference type="EMBL" id="JH992976">
    <property type="protein sequence ID" value="EKX51049.1"/>
    <property type="molecule type" value="Genomic_DNA"/>
</dbReference>
<evidence type="ECO:0000313" key="1">
    <source>
        <dbReference type="EMBL" id="EKX51049.1"/>
    </source>
</evidence>
<dbReference type="KEGG" id="gtt:GUITHDRAFT_102973"/>
<reference evidence="2" key="3">
    <citation type="submission" date="2016-03" db="UniProtKB">
        <authorList>
            <consortium name="EnsemblProtists"/>
        </authorList>
    </citation>
    <scope>IDENTIFICATION</scope>
</reference>
<organism evidence="1">
    <name type="scientific">Guillardia theta (strain CCMP2712)</name>
    <name type="common">Cryptophyte</name>
    <dbReference type="NCBI Taxonomy" id="905079"/>
    <lineage>
        <taxon>Eukaryota</taxon>
        <taxon>Cryptophyceae</taxon>
        <taxon>Pyrenomonadales</taxon>
        <taxon>Geminigeraceae</taxon>
        <taxon>Guillardia</taxon>
    </lineage>
</organism>
<dbReference type="EnsemblProtists" id="EKX51049">
    <property type="protein sequence ID" value="EKX51049"/>
    <property type="gene ID" value="GUITHDRAFT_102973"/>
</dbReference>
<dbReference type="Proteomes" id="UP000011087">
    <property type="component" value="Unassembled WGS sequence"/>
</dbReference>
<gene>
    <name evidence="1" type="ORF">GUITHDRAFT_102973</name>
</gene>
<name>L1JRV7_GUITC</name>
<sequence length="373" mass="41517">MTCCKHDSFAVMVVLAEAGAPWLHRRCRDRDLGADHCGLFTIEEEGPLDVCGLMDDGPTSAAPCSEADLKNALHLTKGIRVSWQELPAGLRMALFPAMRVAMALFLQRTHQSGDSSFLNRDSLHKCEECIRLALQGFDKVRLGGGVSVLNVVDAIHAILMLLPTSCVDIGKRWEWIRMLTDVSCVQHVAVEQSELSINEICLNDKLGASSPLRRSISVRIEMIASGMMMEMKMMISLLANLSCKLESGSEQVTKQMFIIIKNMSNALFLSIDNSNRPDAPSCRNMMHVPSSSAMKLVRVILYWTDQIFVVTHGGARDGNVEKAPCRQSHQQKLRFKSNSCDAQNCFVFGGIRTLFEAMRRHSSSMNKWHKLSS</sequence>
<evidence type="ECO:0000313" key="2">
    <source>
        <dbReference type="EnsemblProtists" id="EKX51049"/>
    </source>
</evidence>
<dbReference type="HOGENOM" id="CLU_742806_0_0_1"/>